<proteinExistence type="predicted"/>
<protein>
    <recommendedName>
        <fullName evidence="3">DUF749 domain-containing protein</fullName>
    </recommendedName>
</protein>
<dbReference type="OrthoDB" id="80045at2157"/>
<dbReference type="eggNOG" id="arCOG04905">
    <property type="taxonomic scope" value="Archaea"/>
</dbReference>
<evidence type="ECO:0000313" key="1">
    <source>
        <dbReference type="EMBL" id="ADG13841.1"/>
    </source>
</evidence>
<name>D5VTD8_METIM</name>
<evidence type="ECO:0000313" key="2">
    <source>
        <dbReference type="Proteomes" id="UP000002061"/>
    </source>
</evidence>
<dbReference type="RefSeq" id="WP_013100586.1">
    <property type="nucleotide sequence ID" value="NC_014122.1"/>
</dbReference>
<dbReference type="GeneID" id="9132207"/>
<reference evidence="1" key="1">
    <citation type="submission" date="2010-04" db="EMBL/GenBank/DDBJ databases">
        <title>Complete sequence of Methanocaldococcus infernus ME.</title>
        <authorList>
            <consortium name="US DOE Joint Genome Institute"/>
            <person name="Lucas S."/>
            <person name="Copeland A."/>
            <person name="Lapidus A."/>
            <person name="Cheng J.-F."/>
            <person name="Bruce D."/>
            <person name="Goodwin L."/>
            <person name="Pitluck S."/>
            <person name="Munk A.C."/>
            <person name="Detter J.C."/>
            <person name="Han C."/>
            <person name="Tapia R."/>
            <person name="Land M."/>
            <person name="Hauser L."/>
            <person name="Kyrpides N."/>
            <person name="Mikhailova N."/>
            <person name="Sieprawska-Lupa M."/>
            <person name="Whitman W.B."/>
            <person name="Woyke T."/>
        </authorList>
    </citation>
    <scope>NUCLEOTIDE SEQUENCE [LARGE SCALE GENOMIC DNA]</scope>
    <source>
        <strain evidence="1">ME</strain>
    </source>
</reference>
<dbReference type="Gene3D" id="3.30.160.120">
    <property type="entry name" value="Hypothetical protein MTH1880"/>
    <property type="match status" value="1"/>
</dbReference>
<dbReference type="Proteomes" id="UP000002061">
    <property type="component" value="Chromosome"/>
</dbReference>
<dbReference type="AlphaFoldDB" id="D5VTD8"/>
<sequence length="93" mass="10862">MEFVATLTGIMTVKEAIDAGYGYYVKIKAKEENRELREDDMIVVLNIVNTTSFQVFFLDKGLEHIKEELKNINVRLNYDSEKAIKRYLEGLKR</sequence>
<dbReference type="EMBL" id="CP002009">
    <property type="protein sequence ID" value="ADG13841.1"/>
    <property type="molecule type" value="Genomic_DNA"/>
</dbReference>
<gene>
    <name evidence="1" type="ordered locus">Metin_1188</name>
</gene>
<dbReference type="InterPro" id="IPR008032">
    <property type="entry name" value="DUF749"/>
</dbReference>
<keyword evidence="2" id="KW-1185">Reference proteome</keyword>
<accession>D5VTD8</accession>
<organism evidence="1 2">
    <name type="scientific">Methanocaldococcus infernus (strain DSM 11812 / JCM 15783 / ME)</name>
    <dbReference type="NCBI Taxonomy" id="573063"/>
    <lineage>
        <taxon>Archaea</taxon>
        <taxon>Methanobacteriati</taxon>
        <taxon>Methanobacteriota</taxon>
        <taxon>Methanomada group</taxon>
        <taxon>Methanococci</taxon>
        <taxon>Methanococcales</taxon>
        <taxon>Methanocaldococcaceae</taxon>
        <taxon>Methanocaldococcus</taxon>
    </lineage>
</organism>
<dbReference type="KEGG" id="mif:Metin_1188"/>
<dbReference type="STRING" id="573063.Metin_1188"/>
<evidence type="ECO:0008006" key="3">
    <source>
        <dbReference type="Google" id="ProtNLM"/>
    </source>
</evidence>
<dbReference type="HOGENOM" id="CLU_160441_0_0_2"/>
<dbReference type="Pfam" id="PF05370">
    <property type="entry name" value="DUF749"/>
    <property type="match status" value="1"/>
</dbReference>
<dbReference type="InterPro" id="IPR035933">
    <property type="entry name" value="MTH1880"/>
</dbReference>
<dbReference type="SUPFAM" id="SSF75412">
    <property type="entry name" value="Hypothetical protein MTH1880"/>
    <property type="match status" value="1"/>
</dbReference>